<feature type="region of interest" description="Disordered" evidence="1">
    <location>
        <begin position="257"/>
        <end position="313"/>
    </location>
</feature>
<keyword evidence="2" id="KW-0812">Transmembrane</keyword>
<dbReference type="RefSeq" id="WP_021867620.1">
    <property type="nucleotide sequence ID" value="NZ_CALXOM010000023.1"/>
</dbReference>
<name>A0A6I3SAG5_9BURK</name>
<feature type="compositionally biased region" description="Low complexity" evidence="1">
    <location>
        <begin position="267"/>
        <end position="278"/>
    </location>
</feature>
<proteinExistence type="predicted"/>
<keyword evidence="2" id="KW-1133">Transmembrane helix</keyword>
<dbReference type="Proteomes" id="UP000462362">
    <property type="component" value="Unassembled WGS sequence"/>
</dbReference>
<feature type="transmembrane region" description="Helical" evidence="2">
    <location>
        <begin position="226"/>
        <end position="246"/>
    </location>
</feature>
<sequence length="313" mass="34552">MRIILALICFIAMFMHAFFGYYLYVRGESVFEPDNMIVAVQKKVAVNTNKLSIFQKKSDHIDDPVVKEQAKNAAFYEKPDDGLVKTEERTEQESAKTELNVSPNSSSSSSATEPTVPAVTTAAPSPVPTESKLADEPKAKEETHYLPFSTGWSGFLQVENALITVILFLLGFSICCVKGRGPASRWVFGFNLIFWSALGGSIYFFLPANTPLVIFNIKFAFPQWYLVISMCSLAALLSLLLFFNAFRKPIDAAARPVKKEPEKAPKAEPAAQAEAPKPSRFGFGAKKEEKVEPAATIIPVPPEQTHGPEKRPE</sequence>
<dbReference type="EMBL" id="WNCL01000063">
    <property type="protein sequence ID" value="MTU44336.1"/>
    <property type="molecule type" value="Genomic_DNA"/>
</dbReference>
<gene>
    <name evidence="3" type="ORF">GMD42_12130</name>
</gene>
<feature type="transmembrane region" description="Helical" evidence="2">
    <location>
        <begin position="161"/>
        <end position="179"/>
    </location>
</feature>
<feature type="transmembrane region" description="Helical" evidence="2">
    <location>
        <begin position="5"/>
        <end position="24"/>
    </location>
</feature>
<evidence type="ECO:0000313" key="4">
    <source>
        <dbReference type="Proteomes" id="UP000462362"/>
    </source>
</evidence>
<evidence type="ECO:0000256" key="2">
    <source>
        <dbReference type="SAM" id="Phobius"/>
    </source>
</evidence>
<feature type="compositionally biased region" description="Basic and acidic residues" evidence="1">
    <location>
        <begin position="81"/>
        <end position="96"/>
    </location>
</feature>
<feature type="region of interest" description="Disordered" evidence="1">
    <location>
        <begin position="81"/>
        <end position="138"/>
    </location>
</feature>
<feature type="compositionally biased region" description="Basic and acidic residues" evidence="1">
    <location>
        <begin position="257"/>
        <end position="266"/>
    </location>
</feature>
<comment type="caution">
    <text evidence="3">The sequence shown here is derived from an EMBL/GenBank/DDBJ whole genome shotgun (WGS) entry which is preliminary data.</text>
</comment>
<dbReference type="AlphaFoldDB" id="A0A6I3SAG5"/>
<reference evidence="3 4" key="1">
    <citation type="journal article" date="2019" name="Nat. Med.">
        <title>A library of human gut bacterial isolates paired with longitudinal multiomics data enables mechanistic microbiome research.</title>
        <authorList>
            <person name="Poyet M."/>
            <person name="Groussin M."/>
            <person name="Gibbons S.M."/>
            <person name="Avila-Pacheco J."/>
            <person name="Jiang X."/>
            <person name="Kearney S.M."/>
            <person name="Perrotta A.R."/>
            <person name="Berdy B."/>
            <person name="Zhao S."/>
            <person name="Lieberman T.D."/>
            <person name="Swanson P.K."/>
            <person name="Smith M."/>
            <person name="Roesemann S."/>
            <person name="Alexander J.E."/>
            <person name="Rich S.A."/>
            <person name="Livny J."/>
            <person name="Vlamakis H."/>
            <person name="Clish C."/>
            <person name="Bullock K."/>
            <person name="Deik A."/>
            <person name="Scott J."/>
            <person name="Pierce K.A."/>
            <person name="Xavier R.J."/>
            <person name="Alm E.J."/>
        </authorList>
    </citation>
    <scope>NUCLEOTIDE SEQUENCE [LARGE SCALE GENOMIC DNA]</scope>
    <source>
        <strain evidence="3 4">BIOML-A2</strain>
    </source>
</reference>
<protein>
    <submittedName>
        <fullName evidence="3">Uncharacterized protein</fullName>
    </submittedName>
</protein>
<keyword evidence="2" id="KW-0472">Membrane</keyword>
<organism evidence="3 4">
    <name type="scientific">Parasutterella excrementihominis</name>
    <dbReference type="NCBI Taxonomy" id="487175"/>
    <lineage>
        <taxon>Bacteria</taxon>
        <taxon>Pseudomonadati</taxon>
        <taxon>Pseudomonadota</taxon>
        <taxon>Betaproteobacteria</taxon>
        <taxon>Burkholderiales</taxon>
        <taxon>Sutterellaceae</taxon>
        <taxon>Parasutterella</taxon>
    </lineage>
</organism>
<evidence type="ECO:0000313" key="3">
    <source>
        <dbReference type="EMBL" id="MTU44336.1"/>
    </source>
</evidence>
<feature type="transmembrane region" description="Helical" evidence="2">
    <location>
        <begin position="186"/>
        <end position="206"/>
    </location>
</feature>
<feature type="compositionally biased region" description="Low complexity" evidence="1">
    <location>
        <begin position="105"/>
        <end position="131"/>
    </location>
</feature>
<evidence type="ECO:0000256" key="1">
    <source>
        <dbReference type="SAM" id="MobiDB-lite"/>
    </source>
</evidence>
<accession>A0A6I3SAG5</accession>